<evidence type="ECO:0000313" key="1">
    <source>
        <dbReference type="EMBL" id="KAJ9542697.1"/>
    </source>
</evidence>
<sequence>MGFEMKDLGKTKFCLGQQIEHLKDGILVHQETYIEKVLKRFYMDKSHPLSTPMVVRSLDVEKDHFRPPTKDEDILGPEVPYMSAIGALMFLAGHTRPDISFSLNLLARYSSCPTKRHWNGVKQILRYLQGTKDLGLYFANPSKGSLYGFADAGYLSDPHTGRSQTGYVFTMGGTAISWCSTKQTMTATSSNHAEILAIHEASRECVWLRNVIQHIRGSCGIISDKEPPIVLYEDNAACIAQLMEGYIKGDKTKHILPKFFFTHDFQKSGDVSIQQVRSCENLADLFTKSLPNSTFQRLVHGIGMRRLHELK</sequence>
<protein>
    <recommendedName>
        <fullName evidence="3">Reverse transcriptase Ty1/copia-type domain-containing protein</fullName>
    </recommendedName>
</protein>
<organism evidence="1 2">
    <name type="scientific">Centaurea solstitialis</name>
    <name type="common">yellow star-thistle</name>
    <dbReference type="NCBI Taxonomy" id="347529"/>
    <lineage>
        <taxon>Eukaryota</taxon>
        <taxon>Viridiplantae</taxon>
        <taxon>Streptophyta</taxon>
        <taxon>Embryophyta</taxon>
        <taxon>Tracheophyta</taxon>
        <taxon>Spermatophyta</taxon>
        <taxon>Magnoliopsida</taxon>
        <taxon>eudicotyledons</taxon>
        <taxon>Gunneridae</taxon>
        <taxon>Pentapetalae</taxon>
        <taxon>asterids</taxon>
        <taxon>campanulids</taxon>
        <taxon>Asterales</taxon>
        <taxon>Asteraceae</taxon>
        <taxon>Carduoideae</taxon>
        <taxon>Cardueae</taxon>
        <taxon>Centaureinae</taxon>
        <taxon>Centaurea</taxon>
    </lineage>
</organism>
<evidence type="ECO:0000313" key="2">
    <source>
        <dbReference type="Proteomes" id="UP001172457"/>
    </source>
</evidence>
<accession>A0AA38T0S0</accession>
<evidence type="ECO:0008006" key="3">
    <source>
        <dbReference type="Google" id="ProtNLM"/>
    </source>
</evidence>
<gene>
    <name evidence="1" type="ORF">OSB04_029203</name>
</gene>
<comment type="caution">
    <text evidence="1">The sequence shown here is derived from an EMBL/GenBank/DDBJ whole genome shotgun (WGS) entry which is preliminary data.</text>
</comment>
<dbReference type="PANTHER" id="PTHR11439:SF486">
    <property type="entry name" value="RLK (RECEPTOR-LIKE KINASE) PROTEIN, PUTATIVE-RELATED"/>
    <property type="match status" value="1"/>
</dbReference>
<dbReference type="CDD" id="cd09272">
    <property type="entry name" value="RNase_HI_RT_Ty1"/>
    <property type="match status" value="1"/>
</dbReference>
<name>A0AA38T0S0_9ASTR</name>
<dbReference type="EMBL" id="JARYMX010000007">
    <property type="protein sequence ID" value="KAJ9542697.1"/>
    <property type="molecule type" value="Genomic_DNA"/>
</dbReference>
<dbReference type="Proteomes" id="UP001172457">
    <property type="component" value="Chromosome 7"/>
</dbReference>
<dbReference type="AlphaFoldDB" id="A0AA38T0S0"/>
<reference evidence="1" key="1">
    <citation type="submission" date="2023-03" db="EMBL/GenBank/DDBJ databases">
        <title>Chromosome-scale reference genome and RAD-based genetic map of yellow starthistle (Centaurea solstitialis) reveal putative structural variation and QTLs associated with invader traits.</title>
        <authorList>
            <person name="Reatini B."/>
            <person name="Cang F.A."/>
            <person name="Jiang Q."/>
            <person name="Mckibben M.T.W."/>
            <person name="Barker M.S."/>
            <person name="Rieseberg L.H."/>
            <person name="Dlugosch K.M."/>
        </authorList>
    </citation>
    <scope>NUCLEOTIDE SEQUENCE</scope>
    <source>
        <strain evidence="1">CAN-66</strain>
        <tissue evidence="1">Leaf</tissue>
    </source>
</reference>
<dbReference type="PANTHER" id="PTHR11439">
    <property type="entry name" value="GAG-POL-RELATED RETROTRANSPOSON"/>
    <property type="match status" value="1"/>
</dbReference>
<keyword evidence="2" id="KW-1185">Reference proteome</keyword>
<proteinExistence type="predicted"/>